<dbReference type="SUPFAM" id="SSF55874">
    <property type="entry name" value="ATPase domain of HSP90 chaperone/DNA topoisomerase II/histidine kinase"/>
    <property type="match status" value="1"/>
</dbReference>
<dbReference type="InterPro" id="IPR013656">
    <property type="entry name" value="PAS_4"/>
</dbReference>
<dbReference type="CDD" id="cd00075">
    <property type="entry name" value="HATPase"/>
    <property type="match status" value="1"/>
</dbReference>
<dbReference type="InterPro" id="IPR005467">
    <property type="entry name" value="His_kinase_dom"/>
</dbReference>
<dbReference type="PROSITE" id="PS50109">
    <property type="entry name" value="HIS_KIN"/>
    <property type="match status" value="1"/>
</dbReference>
<dbReference type="SMART" id="SM00387">
    <property type="entry name" value="HATPase_c"/>
    <property type="match status" value="1"/>
</dbReference>
<dbReference type="CDD" id="cd00130">
    <property type="entry name" value="PAS"/>
    <property type="match status" value="1"/>
</dbReference>
<proteinExistence type="predicted"/>
<evidence type="ECO:0000259" key="8">
    <source>
        <dbReference type="PROSITE" id="PS50113"/>
    </source>
</evidence>
<evidence type="ECO:0000256" key="5">
    <source>
        <dbReference type="ARBA" id="ARBA00022777"/>
    </source>
</evidence>
<dbReference type="Gene3D" id="1.10.287.130">
    <property type="match status" value="1"/>
</dbReference>
<dbReference type="InterPro" id="IPR001610">
    <property type="entry name" value="PAC"/>
</dbReference>
<dbReference type="InterPro" id="IPR003594">
    <property type="entry name" value="HATPase_dom"/>
</dbReference>
<keyword evidence="5 9" id="KW-0418">Kinase</keyword>
<accession>A0A644ZYY7</accession>
<evidence type="ECO:0000256" key="2">
    <source>
        <dbReference type="ARBA" id="ARBA00012438"/>
    </source>
</evidence>
<dbReference type="InterPro" id="IPR000014">
    <property type="entry name" value="PAS"/>
</dbReference>
<dbReference type="SMART" id="SM00091">
    <property type="entry name" value="PAS"/>
    <property type="match status" value="2"/>
</dbReference>
<dbReference type="Pfam" id="PF10114">
    <property type="entry name" value="PocR"/>
    <property type="match status" value="1"/>
</dbReference>
<dbReference type="PANTHER" id="PTHR43304">
    <property type="entry name" value="PHYTOCHROME-LIKE PROTEIN CPH1"/>
    <property type="match status" value="1"/>
</dbReference>
<dbReference type="Pfam" id="PF08448">
    <property type="entry name" value="PAS_4"/>
    <property type="match status" value="1"/>
</dbReference>
<keyword evidence="4 9" id="KW-0808">Transferase</keyword>
<organism evidence="9">
    <name type="scientific">bioreactor metagenome</name>
    <dbReference type="NCBI Taxonomy" id="1076179"/>
    <lineage>
        <taxon>unclassified sequences</taxon>
        <taxon>metagenomes</taxon>
        <taxon>ecological metagenomes</taxon>
    </lineage>
</organism>
<dbReference type="Gene3D" id="3.30.450.20">
    <property type="entry name" value="PAS domain"/>
    <property type="match status" value="2"/>
</dbReference>
<sequence length="658" mass="76480">MEDILDIKSIQELMDDFYDLTGFGVGFIDINGKVLVSTGWQRVCTEFHRKNEETLKFCIESDIYLSNLNIESKGFKTYKCKNNLWDISTPIIVGKWHVGNLFLGQFFFEDEVIDWEFYKQQAKKYSFPEDEYLNALKRIPIWKRETVTKVVSFYQKLCKQITELSYAKYLVKKQEEHLEIAHRVAGIGHWNFDLRRKKIYWSKDVFLMLGYTPFEFEPTYEQFLKSVYFEDRELVDERFRSSIKLKQDYYEVEHRVLDKDGHFRYLLQKCEHIKDSSGRIIYSEGMTQDITERKDRELLLQKSEERYKSLFEDNNSVMLLIVRDSGKIWDVNSSASRYYGWSREEMREMNIRQINTLSPEEIKIQMSRASNGEQNKFTFKHRLSNGEVRNVEVFSGPINVDNTELLYSIVHDVTDRVKAEMEINEVNQKLKKSLEEKDMFYSIIAHDLKSPLASLMTGTKIIAQNFSNLKLADIQSLAKNLEQTSSNLYRLLVNLLNWSQMQQGAMVFVPEQLNLKNIVNSSISVLKEYALSKEIGINIEIPQEIEVCADNNMIQSVFRNLVSNAIKYSPRGESILVKATKQNGVTTIVVSDNGIGMSNEILDGLFKINPTHGRAGTEGELSTGLGLVLCKEFINRHNGRIYAQSEVNRGSSFIIELN</sequence>
<dbReference type="InterPro" id="IPR004358">
    <property type="entry name" value="Sig_transdc_His_kin-like_C"/>
</dbReference>
<evidence type="ECO:0000259" key="6">
    <source>
        <dbReference type="PROSITE" id="PS50109"/>
    </source>
</evidence>
<dbReference type="SUPFAM" id="SSF47384">
    <property type="entry name" value="Homodimeric domain of signal transducing histidine kinase"/>
    <property type="match status" value="1"/>
</dbReference>
<dbReference type="PROSITE" id="PS50112">
    <property type="entry name" value="PAS"/>
    <property type="match status" value="1"/>
</dbReference>
<dbReference type="GO" id="GO:0000155">
    <property type="term" value="F:phosphorelay sensor kinase activity"/>
    <property type="evidence" value="ECO:0007669"/>
    <property type="project" value="InterPro"/>
</dbReference>
<dbReference type="InterPro" id="IPR052162">
    <property type="entry name" value="Sensor_kinase/Photoreceptor"/>
</dbReference>
<comment type="caution">
    <text evidence="9">The sequence shown here is derived from an EMBL/GenBank/DDBJ whole genome shotgun (WGS) entry which is preliminary data.</text>
</comment>
<evidence type="ECO:0000256" key="1">
    <source>
        <dbReference type="ARBA" id="ARBA00000085"/>
    </source>
</evidence>
<dbReference type="PROSITE" id="PS50113">
    <property type="entry name" value="PAC"/>
    <property type="match status" value="1"/>
</dbReference>
<feature type="domain" description="Histidine kinase" evidence="6">
    <location>
        <begin position="443"/>
        <end position="658"/>
    </location>
</feature>
<dbReference type="AlphaFoldDB" id="A0A644ZYY7"/>
<dbReference type="SMART" id="SM00388">
    <property type="entry name" value="HisKA"/>
    <property type="match status" value="1"/>
</dbReference>
<dbReference type="SUPFAM" id="SSF55785">
    <property type="entry name" value="PYP-like sensor domain (PAS domain)"/>
    <property type="match status" value="2"/>
</dbReference>
<dbReference type="SMART" id="SM00086">
    <property type="entry name" value="PAC"/>
    <property type="match status" value="2"/>
</dbReference>
<dbReference type="InterPro" id="IPR035965">
    <property type="entry name" value="PAS-like_dom_sf"/>
</dbReference>
<dbReference type="Pfam" id="PF02518">
    <property type="entry name" value="HATPase_c"/>
    <property type="match status" value="1"/>
</dbReference>
<dbReference type="Pfam" id="PF08447">
    <property type="entry name" value="PAS_3"/>
    <property type="match status" value="1"/>
</dbReference>
<name>A0A644ZYY7_9ZZZZ</name>
<dbReference type="EC" id="2.7.13.3" evidence="2"/>
<dbReference type="InterPro" id="IPR003661">
    <property type="entry name" value="HisK_dim/P_dom"/>
</dbReference>
<feature type="domain" description="PAC" evidence="8">
    <location>
        <begin position="250"/>
        <end position="302"/>
    </location>
</feature>
<dbReference type="CDD" id="cd00082">
    <property type="entry name" value="HisKA"/>
    <property type="match status" value="1"/>
</dbReference>
<dbReference type="NCBIfam" id="TIGR00229">
    <property type="entry name" value="sensory_box"/>
    <property type="match status" value="2"/>
</dbReference>
<evidence type="ECO:0000313" key="9">
    <source>
        <dbReference type="EMBL" id="MPM46165.1"/>
    </source>
</evidence>
<dbReference type="Gene3D" id="2.10.70.100">
    <property type="match status" value="1"/>
</dbReference>
<feature type="domain" description="PAS" evidence="7">
    <location>
        <begin position="303"/>
        <end position="361"/>
    </location>
</feature>
<gene>
    <name evidence="9" type="primary">sasA_243</name>
    <name evidence="9" type="ORF">SDC9_92863</name>
</gene>
<keyword evidence="3" id="KW-0597">Phosphoprotein</keyword>
<dbReference type="PANTHER" id="PTHR43304:SF1">
    <property type="entry name" value="PAC DOMAIN-CONTAINING PROTEIN"/>
    <property type="match status" value="1"/>
</dbReference>
<evidence type="ECO:0000256" key="3">
    <source>
        <dbReference type="ARBA" id="ARBA00022553"/>
    </source>
</evidence>
<evidence type="ECO:0000256" key="4">
    <source>
        <dbReference type="ARBA" id="ARBA00022679"/>
    </source>
</evidence>
<protein>
    <recommendedName>
        <fullName evidence="2">histidine kinase</fullName>
        <ecNumber evidence="2">2.7.13.3</ecNumber>
    </recommendedName>
</protein>
<dbReference type="InterPro" id="IPR036890">
    <property type="entry name" value="HATPase_C_sf"/>
</dbReference>
<comment type="catalytic activity">
    <reaction evidence="1">
        <text>ATP + protein L-histidine = ADP + protein N-phospho-L-histidine.</text>
        <dbReference type="EC" id="2.7.13.3"/>
    </reaction>
</comment>
<evidence type="ECO:0000259" key="7">
    <source>
        <dbReference type="PROSITE" id="PS50112"/>
    </source>
</evidence>
<dbReference type="Gene3D" id="3.30.565.10">
    <property type="entry name" value="Histidine kinase-like ATPase, C-terminal domain"/>
    <property type="match status" value="1"/>
</dbReference>
<dbReference type="InterPro" id="IPR036097">
    <property type="entry name" value="HisK_dim/P_sf"/>
</dbReference>
<dbReference type="InterPro" id="IPR000700">
    <property type="entry name" value="PAS-assoc_C"/>
</dbReference>
<reference evidence="9" key="1">
    <citation type="submission" date="2019-08" db="EMBL/GenBank/DDBJ databases">
        <authorList>
            <person name="Kucharzyk K."/>
            <person name="Murdoch R.W."/>
            <person name="Higgins S."/>
            <person name="Loffler F."/>
        </authorList>
    </citation>
    <scope>NUCLEOTIDE SEQUENCE</scope>
</reference>
<dbReference type="InterPro" id="IPR013655">
    <property type="entry name" value="PAS_fold_3"/>
</dbReference>
<dbReference type="EMBL" id="VSSQ01011169">
    <property type="protein sequence ID" value="MPM46165.1"/>
    <property type="molecule type" value="Genomic_DNA"/>
</dbReference>
<dbReference type="InterPro" id="IPR018771">
    <property type="entry name" value="PocR_dom"/>
</dbReference>
<dbReference type="PRINTS" id="PR00344">
    <property type="entry name" value="BCTRLSENSOR"/>
</dbReference>